<gene>
    <name evidence="2" type="ordered locus">YpsIP31758_A0059</name>
</gene>
<dbReference type="AlphaFoldDB" id="A0A0U1QT69"/>
<dbReference type="Proteomes" id="UP000002412">
    <property type="component" value="Plasmid p_59kb"/>
</dbReference>
<keyword evidence="2" id="KW-0614">Plasmid</keyword>
<protein>
    <submittedName>
        <fullName evidence="2">Putative secretion system protein PilL</fullName>
    </submittedName>
</protein>
<dbReference type="HOGENOM" id="CLU_758064_0_0_6"/>
<dbReference type="RefSeq" id="WP_011988422.1">
    <property type="nucleotide sequence ID" value="NC_009704.1"/>
</dbReference>
<geneLocation type="plasmid" evidence="3">
    <name>plasmid_59kb</name>
</geneLocation>
<evidence type="ECO:0000259" key="1">
    <source>
        <dbReference type="Pfam" id="PF10671"/>
    </source>
</evidence>
<dbReference type="EMBL" id="CP000718">
    <property type="protein sequence ID" value="ABS45578.1"/>
    <property type="molecule type" value="Genomic_DNA"/>
</dbReference>
<sequence>MQRETQLFIMVAIIMSSSVYADDGSDDIYRISDDYISNIQIERPILVSSNTQSRLLSASSSSPQIVEPPKKPTIQLVALNNIIQSGTPSPIEFRGSGADNQSFYDAIRKIAPTGWTISISSDIDKDFKNKKFKWVGNDLWLNILQRVLAENNINGYVNWSLKRISFVYPQNEKNKQTALITPNVPVTTTSVAVQNDNKNPFNSKSAISKPTPEKIIPPLKIWNANVGLTLHSTLLKWSGEVPCNIIGKWTINWNSSKDYSIDSALTFRGEYLDAVTQLFNLYKKANSPLFIDVYKTQCLIIVSDASENKK</sequence>
<evidence type="ECO:0000313" key="3">
    <source>
        <dbReference type="Proteomes" id="UP000002412"/>
    </source>
</evidence>
<proteinExistence type="predicted"/>
<dbReference type="Pfam" id="PF10671">
    <property type="entry name" value="TcpQ"/>
    <property type="match status" value="1"/>
</dbReference>
<feature type="domain" description="Toxin co-regulated pilus biosynthesis protein Q C-terminal" evidence="1">
    <location>
        <begin position="221"/>
        <end position="304"/>
    </location>
</feature>
<evidence type="ECO:0000313" key="2">
    <source>
        <dbReference type="EMBL" id="ABS45578.1"/>
    </source>
</evidence>
<reference evidence="2 3" key="1">
    <citation type="journal article" date="2007" name="PLoS Genet.">
        <title>The complete genome sequence of Yersinia pseudotuberculosis IP31758, the causative agent of Far East scarlet-like fever.</title>
        <authorList>
            <person name="Eppinger M."/>
            <person name="Rosovitz M.J."/>
            <person name="Fricke W.F."/>
            <person name="Rasko D.A."/>
            <person name="Kokorina G."/>
            <person name="Fayolle C."/>
            <person name="Lindler L.E."/>
            <person name="Carniel E."/>
            <person name="Ravel J."/>
        </authorList>
    </citation>
    <scope>NUCLEOTIDE SEQUENCE [LARGE SCALE GENOMIC DNA]</scope>
    <source>
        <strain evidence="2 3">IP 31758</strain>
        <plasmid evidence="3">Plasmid plasmid_59kb</plasmid>
    </source>
</reference>
<accession>A0A0U1QT69</accession>
<name>A0A0U1QT69_YERP3</name>
<dbReference type="KEGG" id="ypi:YpsIP31758_A0059"/>
<organism evidence="2 3">
    <name type="scientific">Yersinia pseudotuberculosis serotype O:1b (strain IP 31758)</name>
    <dbReference type="NCBI Taxonomy" id="349747"/>
    <lineage>
        <taxon>Bacteria</taxon>
        <taxon>Pseudomonadati</taxon>
        <taxon>Pseudomonadota</taxon>
        <taxon>Gammaproteobacteria</taxon>
        <taxon>Enterobacterales</taxon>
        <taxon>Yersiniaceae</taxon>
        <taxon>Yersinia</taxon>
    </lineage>
</organism>
<dbReference type="InterPro" id="IPR018927">
    <property type="entry name" value="Pilus_synth_Q_C"/>
</dbReference>